<reference evidence="3" key="1">
    <citation type="submission" date="2020-06" db="EMBL/GenBank/DDBJ databases">
        <authorList>
            <consortium name="Plant Systems Biology data submission"/>
        </authorList>
    </citation>
    <scope>NUCLEOTIDE SEQUENCE</scope>
    <source>
        <strain evidence="3">D6</strain>
    </source>
</reference>
<feature type="compositionally biased region" description="Pro residues" evidence="1">
    <location>
        <begin position="85"/>
        <end position="99"/>
    </location>
</feature>
<feature type="compositionally biased region" description="Polar residues" evidence="1">
    <location>
        <begin position="1"/>
        <end position="11"/>
    </location>
</feature>
<name>A0A9N8F0S4_9STRA</name>
<dbReference type="AlphaFoldDB" id="A0A9N8F0S4"/>
<keyword evidence="2" id="KW-1133">Transmembrane helix</keyword>
<accession>A0A9N8F0S4</accession>
<proteinExistence type="predicted"/>
<keyword evidence="4" id="KW-1185">Reference proteome</keyword>
<gene>
    <name evidence="3" type="ORF">SEMRO_2880_G339230.1</name>
</gene>
<organism evidence="3 4">
    <name type="scientific">Seminavis robusta</name>
    <dbReference type="NCBI Taxonomy" id="568900"/>
    <lineage>
        <taxon>Eukaryota</taxon>
        <taxon>Sar</taxon>
        <taxon>Stramenopiles</taxon>
        <taxon>Ochrophyta</taxon>
        <taxon>Bacillariophyta</taxon>
        <taxon>Bacillariophyceae</taxon>
        <taxon>Bacillariophycidae</taxon>
        <taxon>Naviculales</taxon>
        <taxon>Naviculaceae</taxon>
        <taxon>Seminavis</taxon>
    </lineage>
</organism>
<comment type="caution">
    <text evidence="3">The sequence shown here is derived from an EMBL/GenBank/DDBJ whole genome shotgun (WGS) entry which is preliminary data.</text>
</comment>
<sequence>MTITASQTASSPPVKGAPIANDEPDIPVAFASVLGETPPATVPGYAASYEPTATPTPQPAIVAGDIAQAKPPAVQGQAAANGAMTPPPPSFGGRPIPPNAPPGGQWVRMKYSGNQTWGIIGGVGCGLFWCCFMIAAPLALLGLLCPCDEREAYMSPNGVMYDERGHAVGDRRRNKFVVIGQAQ</sequence>
<evidence type="ECO:0000313" key="3">
    <source>
        <dbReference type="EMBL" id="CAB9530433.1"/>
    </source>
</evidence>
<evidence type="ECO:0000256" key="1">
    <source>
        <dbReference type="SAM" id="MobiDB-lite"/>
    </source>
</evidence>
<dbReference type="EMBL" id="CAICTM010002878">
    <property type="protein sequence ID" value="CAB9530433.1"/>
    <property type="molecule type" value="Genomic_DNA"/>
</dbReference>
<dbReference type="Proteomes" id="UP001153069">
    <property type="component" value="Unassembled WGS sequence"/>
</dbReference>
<evidence type="ECO:0000313" key="4">
    <source>
        <dbReference type="Proteomes" id="UP001153069"/>
    </source>
</evidence>
<protein>
    <submittedName>
        <fullName evidence="3">Uncharacterized protein</fullName>
    </submittedName>
</protein>
<feature type="region of interest" description="Disordered" evidence="1">
    <location>
        <begin position="73"/>
        <end position="99"/>
    </location>
</feature>
<feature type="region of interest" description="Disordered" evidence="1">
    <location>
        <begin position="1"/>
        <end position="22"/>
    </location>
</feature>
<feature type="transmembrane region" description="Helical" evidence="2">
    <location>
        <begin position="117"/>
        <end position="144"/>
    </location>
</feature>
<keyword evidence="2" id="KW-0812">Transmembrane</keyword>
<evidence type="ECO:0000256" key="2">
    <source>
        <dbReference type="SAM" id="Phobius"/>
    </source>
</evidence>
<keyword evidence="2" id="KW-0472">Membrane</keyword>